<name>A0ABZ2BKK2_9HYPH</name>
<dbReference type="Proteomes" id="UP001432360">
    <property type="component" value="Plasmid pSchITTGS70d"/>
</dbReference>
<protein>
    <submittedName>
        <fullName evidence="2">SRPBCC family protein</fullName>
    </submittedName>
</protein>
<reference evidence="2" key="1">
    <citation type="submission" date="2023-08" db="EMBL/GenBank/DDBJ databases">
        <title>Complete genome sequence of Sinorhizobium chiapanecum ITTG S70 isolated from Acaciella angustissima nodules in Chiapas-Mexico.</title>
        <authorList>
            <person name="Rincon-Rosales R."/>
            <person name="Rogel M.A."/>
            <person name="Rincon-Medina C.I."/>
            <person name="Guerrero G."/>
            <person name="Manzano-Gomez L.A."/>
            <person name="Lopez-Lopez A."/>
            <person name="Rincon Molina F.A."/>
            <person name="Martinez-Romero E."/>
        </authorList>
    </citation>
    <scope>NUCLEOTIDE SEQUENCE</scope>
    <source>
        <strain evidence="2">ITTG S70</strain>
        <plasmid evidence="1">pSchITTGS70a</plasmid>
        <plasmid evidence="2">pSchITTGS70d</plasmid>
    </source>
</reference>
<dbReference type="EMBL" id="CP133152">
    <property type="protein sequence ID" value="WVT06747.1"/>
    <property type="molecule type" value="Genomic_DNA"/>
</dbReference>
<sequence>MASAHASIDLIATADEVWQLIGGFGSLPDWLPYIPKSELSDGGRIRSLTNPEGATIVERLLSFDHAARSYSYSILTAGFPVTTYVSTLRVVEGPSGKGARVEWSGQFTPDGVSDEQASESFRGIYEEGLRALASHLTKQC</sequence>
<dbReference type="Proteomes" id="UP001432360">
    <property type="component" value="Plasmid pSchITTGS70a"/>
</dbReference>
<accession>A0ABZ2BKK2</accession>
<organism evidence="2 3">
    <name type="scientific">Sinorhizobium chiapasense</name>
    <dbReference type="NCBI Taxonomy" id="501572"/>
    <lineage>
        <taxon>Bacteria</taxon>
        <taxon>Pseudomonadati</taxon>
        <taxon>Pseudomonadota</taxon>
        <taxon>Alphaproteobacteria</taxon>
        <taxon>Hyphomicrobiales</taxon>
        <taxon>Rhizobiaceae</taxon>
        <taxon>Sinorhizobium/Ensifer group</taxon>
        <taxon>Sinorhizobium</taxon>
    </lineage>
</organism>
<dbReference type="InterPro" id="IPR023393">
    <property type="entry name" value="START-like_dom_sf"/>
</dbReference>
<evidence type="ECO:0000313" key="2">
    <source>
        <dbReference type="EMBL" id="WVT06747.1"/>
    </source>
</evidence>
<keyword evidence="2" id="KW-0614">Plasmid</keyword>
<dbReference type="InterPro" id="IPR019587">
    <property type="entry name" value="Polyketide_cyclase/dehydratase"/>
</dbReference>
<proteinExistence type="predicted"/>
<dbReference type="Pfam" id="PF10604">
    <property type="entry name" value="Polyketide_cyc2"/>
    <property type="match status" value="1"/>
</dbReference>
<gene>
    <name evidence="1" type="ORF">RB548_21310</name>
    <name evidence="2" type="ORF">RB548_28540</name>
</gene>
<keyword evidence="3" id="KW-1185">Reference proteome</keyword>
<dbReference type="CDD" id="cd07821">
    <property type="entry name" value="PYR_PYL_RCAR_like"/>
    <property type="match status" value="1"/>
</dbReference>
<dbReference type="SUPFAM" id="SSF55961">
    <property type="entry name" value="Bet v1-like"/>
    <property type="match status" value="1"/>
</dbReference>
<evidence type="ECO:0000313" key="3">
    <source>
        <dbReference type="Proteomes" id="UP001432360"/>
    </source>
</evidence>
<dbReference type="RefSeq" id="WP_331375110.1">
    <property type="nucleotide sequence ID" value="NZ_CP133149.1"/>
</dbReference>
<geneLocation type="plasmid" evidence="2 3">
    <name>pSchITTGS70d</name>
</geneLocation>
<dbReference type="Gene3D" id="3.30.530.20">
    <property type="match status" value="1"/>
</dbReference>
<geneLocation type="plasmid" evidence="1 3">
    <name>pSchITTGS70a</name>
</geneLocation>
<dbReference type="PANTHER" id="PTHR39332">
    <property type="entry name" value="BLL4707 PROTEIN"/>
    <property type="match status" value="1"/>
</dbReference>
<dbReference type="PANTHER" id="PTHR39332:SF7">
    <property type="entry name" value="SRPBCC FAMILY PROTEIN"/>
    <property type="match status" value="1"/>
</dbReference>
<evidence type="ECO:0000313" key="1">
    <source>
        <dbReference type="EMBL" id="WVT06040.1"/>
    </source>
</evidence>
<dbReference type="EMBL" id="CP133149">
    <property type="protein sequence ID" value="WVT06040.1"/>
    <property type="molecule type" value="Genomic_DNA"/>
</dbReference>